<comment type="caution">
    <text evidence="2">The sequence shown here is derived from an EMBL/GenBank/DDBJ whole genome shotgun (WGS) entry which is preliminary data.</text>
</comment>
<evidence type="ECO:0000259" key="1">
    <source>
        <dbReference type="Pfam" id="PF06985"/>
    </source>
</evidence>
<keyword evidence="3" id="KW-1185">Reference proteome</keyword>
<name>A0A8H3PFZ6_9LECA</name>
<dbReference type="PANTHER" id="PTHR10622">
    <property type="entry name" value="HET DOMAIN-CONTAINING PROTEIN"/>
    <property type="match status" value="1"/>
</dbReference>
<accession>A0A8H3PFZ6</accession>
<protein>
    <recommendedName>
        <fullName evidence="1">Heterokaryon incompatibility domain-containing protein</fullName>
    </recommendedName>
</protein>
<dbReference type="OrthoDB" id="20872at2759"/>
<evidence type="ECO:0000313" key="2">
    <source>
        <dbReference type="EMBL" id="CAF9939813.1"/>
    </source>
</evidence>
<dbReference type="Pfam" id="PF06985">
    <property type="entry name" value="HET"/>
    <property type="match status" value="1"/>
</dbReference>
<proteinExistence type="predicted"/>
<dbReference type="EMBL" id="CAJPDR010000570">
    <property type="protein sequence ID" value="CAF9939813.1"/>
    <property type="molecule type" value="Genomic_DNA"/>
</dbReference>
<dbReference type="Proteomes" id="UP000664203">
    <property type="component" value="Unassembled WGS sequence"/>
</dbReference>
<dbReference type="PANTHER" id="PTHR10622:SF10">
    <property type="entry name" value="HET DOMAIN-CONTAINING PROTEIN"/>
    <property type="match status" value="1"/>
</dbReference>
<evidence type="ECO:0000313" key="3">
    <source>
        <dbReference type="Proteomes" id="UP000664203"/>
    </source>
</evidence>
<dbReference type="AlphaFoldDB" id="A0A8H3PFZ6"/>
<organism evidence="2 3">
    <name type="scientific">Alectoria fallacina</name>
    <dbReference type="NCBI Taxonomy" id="1903189"/>
    <lineage>
        <taxon>Eukaryota</taxon>
        <taxon>Fungi</taxon>
        <taxon>Dikarya</taxon>
        <taxon>Ascomycota</taxon>
        <taxon>Pezizomycotina</taxon>
        <taxon>Lecanoromycetes</taxon>
        <taxon>OSLEUM clade</taxon>
        <taxon>Lecanoromycetidae</taxon>
        <taxon>Lecanorales</taxon>
        <taxon>Lecanorineae</taxon>
        <taxon>Parmeliaceae</taxon>
        <taxon>Alectoria</taxon>
    </lineage>
</organism>
<gene>
    <name evidence="2" type="ORF">ALECFALPRED_008347</name>
</gene>
<dbReference type="InterPro" id="IPR010730">
    <property type="entry name" value="HET"/>
</dbReference>
<sequence length="566" mass="64958">MRLLNTFTLKMYEFYDAEIPDYAILSHTWTKYEVSLQMLEDPKSVTLAGYAKIKRCCELALSEGWKYAWIDTCCIDKTSSADLSEAINAMYRWYEKAQVCYVYMADVSAATFDKVFRISRWFFRGWTLQELLAPKTVVFYGRDWEELGTKWSLRDEISRATGITHHQMIDHKSVNVATKMSWAAMRETTRIEDTAYCLLGLFDINMPLLYGEGSKAFMRLQHEILQSREDDESIFAWKDSKTYHCGLLARSPAPFALSGNIISVKNPNPKIKPPSVTKRLLTMDGLDSRSEYQLHESGRYTKNPSPYIILNCVQQGVENRIVGIEVTERVVEDYFAMSSSGVMERRSSFLDYFVRSSPGKLLRCKSFRGSLIPDPNFFHTMMKISLDHFPFVPSNQQQKLTVILPSLVDSGFLPSERHPNDSAFTSLPSVFPLRTRPEGWKVILDLSWSSTAALMFRSENGEVFAVVLTAKESGVGVDVFLPESTEMLGDIIDKYSLYLQRRPISDRSFSGLQEKHDVCATSRKRFVNYEMVYFVDIKISPKKAKTHNSKNLGLYRQRFLATPTRD</sequence>
<reference evidence="2" key="1">
    <citation type="submission" date="2021-03" db="EMBL/GenBank/DDBJ databases">
        <authorList>
            <person name="Tagirdzhanova G."/>
        </authorList>
    </citation>
    <scope>NUCLEOTIDE SEQUENCE</scope>
</reference>
<feature type="domain" description="Heterokaryon incompatibility" evidence="1">
    <location>
        <begin position="22"/>
        <end position="113"/>
    </location>
</feature>